<dbReference type="GO" id="GO:0000976">
    <property type="term" value="F:transcription cis-regulatory region binding"/>
    <property type="evidence" value="ECO:0007669"/>
    <property type="project" value="TreeGrafter"/>
</dbReference>
<dbReference type="Proteomes" id="UP000572540">
    <property type="component" value="Unassembled WGS sequence"/>
</dbReference>
<dbReference type="PANTHER" id="PTHR30055">
    <property type="entry name" value="HTH-TYPE TRANSCRIPTIONAL REGULATOR RUTR"/>
    <property type="match status" value="1"/>
</dbReference>
<dbReference type="InterPro" id="IPR001647">
    <property type="entry name" value="HTH_TetR"/>
</dbReference>
<gene>
    <name evidence="6" type="ORF">GGD41_002471</name>
</gene>
<dbReference type="RefSeq" id="WP_179710939.1">
    <property type="nucleotide sequence ID" value="NZ_JACCAU010000001.1"/>
</dbReference>
<dbReference type="AlphaFoldDB" id="A0A7Z0AZZ4"/>
<dbReference type="PROSITE" id="PS50977">
    <property type="entry name" value="HTH_TETR_2"/>
    <property type="match status" value="1"/>
</dbReference>
<dbReference type="Pfam" id="PF00440">
    <property type="entry name" value="TetR_N"/>
    <property type="match status" value="1"/>
</dbReference>
<organism evidence="6 7">
    <name type="scientific">Paraburkholderia bryophila</name>
    <dbReference type="NCBI Taxonomy" id="420952"/>
    <lineage>
        <taxon>Bacteria</taxon>
        <taxon>Pseudomonadati</taxon>
        <taxon>Pseudomonadota</taxon>
        <taxon>Betaproteobacteria</taxon>
        <taxon>Burkholderiales</taxon>
        <taxon>Burkholderiaceae</taxon>
        <taxon>Paraburkholderia</taxon>
    </lineage>
</organism>
<dbReference type="InterPro" id="IPR009057">
    <property type="entry name" value="Homeodomain-like_sf"/>
</dbReference>
<sequence length="211" mass="22320">MPSAGVPPKSRREEYADATRQALISAAGELFASQGYQQVGIEAIARSARVTRGAFYHHFADKAELFDALVGALQEQAAAKVQAAAGAAPKAKRISAGIREFLEVCCEPAYRQLVIETAPAVLGTARCREIEEAHVYGLLIDALVGPAGHNEKARANAYLAARMIGSMVCEAAQLLDNADDPVALKAEALKLVESMVGTLTPDKSRSGSARK</sequence>
<dbReference type="Pfam" id="PF21351">
    <property type="entry name" value="TetR_C_41"/>
    <property type="match status" value="1"/>
</dbReference>
<keyword evidence="1" id="KW-0805">Transcription regulation</keyword>
<dbReference type="SUPFAM" id="SSF46689">
    <property type="entry name" value="Homeodomain-like"/>
    <property type="match status" value="1"/>
</dbReference>
<dbReference type="PANTHER" id="PTHR30055:SF234">
    <property type="entry name" value="HTH-TYPE TRANSCRIPTIONAL REGULATOR BETI"/>
    <property type="match status" value="1"/>
</dbReference>
<evidence type="ECO:0000256" key="2">
    <source>
        <dbReference type="ARBA" id="ARBA00023125"/>
    </source>
</evidence>
<evidence type="ECO:0000259" key="5">
    <source>
        <dbReference type="PROSITE" id="PS50977"/>
    </source>
</evidence>
<dbReference type="GO" id="GO:0003700">
    <property type="term" value="F:DNA-binding transcription factor activity"/>
    <property type="evidence" value="ECO:0007669"/>
    <property type="project" value="TreeGrafter"/>
</dbReference>
<proteinExistence type="predicted"/>
<dbReference type="Gene3D" id="1.10.357.10">
    <property type="entry name" value="Tetracycline Repressor, domain 2"/>
    <property type="match status" value="1"/>
</dbReference>
<protein>
    <submittedName>
        <fullName evidence="6">AcrR family transcriptional regulator</fullName>
    </submittedName>
</protein>
<keyword evidence="3" id="KW-0804">Transcription</keyword>
<dbReference type="InterPro" id="IPR050109">
    <property type="entry name" value="HTH-type_TetR-like_transc_reg"/>
</dbReference>
<dbReference type="EMBL" id="JACCAU010000001">
    <property type="protein sequence ID" value="NYH15243.1"/>
    <property type="molecule type" value="Genomic_DNA"/>
</dbReference>
<comment type="caution">
    <text evidence="6">The sequence shown here is derived from an EMBL/GenBank/DDBJ whole genome shotgun (WGS) entry which is preliminary data.</text>
</comment>
<feature type="DNA-binding region" description="H-T-H motif" evidence="4">
    <location>
        <begin position="40"/>
        <end position="59"/>
    </location>
</feature>
<accession>A0A7Z0AZZ4</accession>
<evidence type="ECO:0000256" key="3">
    <source>
        <dbReference type="ARBA" id="ARBA00023163"/>
    </source>
</evidence>
<reference evidence="6 7" key="1">
    <citation type="submission" date="2020-07" db="EMBL/GenBank/DDBJ databases">
        <title>Exploring microbial biodiversity for novel pathways involved in the catabolism of aromatic compounds derived from lignin.</title>
        <authorList>
            <person name="Elkins J."/>
        </authorList>
    </citation>
    <scope>NUCLEOTIDE SEQUENCE [LARGE SCALE GENOMIC DNA]</scope>
    <source>
        <strain evidence="6 7">H2C3B</strain>
    </source>
</reference>
<dbReference type="PRINTS" id="PR00455">
    <property type="entry name" value="HTHTETR"/>
</dbReference>
<feature type="domain" description="HTH tetR-type" evidence="5">
    <location>
        <begin position="17"/>
        <end position="77"/>
    </location>
</feature>
<evidence type="ECO:0000256" key="4">
    <source>
        <dbReference type="PROSITE-ProRule" id="PRU00335"/>
    </source>
</evidence>
<evidence type="ECO:0000256" key="1">
    <source>
        <dbReference type="ARBA" id="ARBA00023015"/>
    </source>
</evidence>
<evidence type="ECO:0000313" key="7">
    <source>
        <dbReference type="Proteomes" id="UP000572540"/>
    </source>
</evidence>
<dbReference type="InterPro" id="IPR049484">
    <property type="entry name" value="Rv0078-like_C"/>
</dbReference>
<name>A0A7Z0AZZ4_9BURK</name>
<keyword evidence="2 4" id="KW-0238">DNA-binding</keyword>
<evidence type="ECO:0000313" key="6">
    <source>
        <dbReference type="EMBL" id="NYH15243.1"/>
    </source>
</evidence>